<evidence type="ECO:0000256" key="2">
    <source>
        <dbReference type="ARBA" id="ARBA00010581"/>
    </source>
</evidence>
<feature type="domain" description="Heme-copper oxidase subunit III family profile" evidence="10">
    <location>
        <begin position="292"/>
        <end position="467"/>
    </location>
</feature>
<proteinExistence type="inferred from homology"/>
<evidence type="ECO:0000256" key="9">
    <source>
        <dbReference type="SAM" id="Phobius"/>
    </source>
</evidence>
<dbReference type="EMBL" id="VIGV01000001">
    <property type="protein sequence ID" value="TWS26442.1"/>
    <property type="molecule type" value="Genomic_DNA"/>
</dbReference>
<feature type="transmembrane region" description="Helical" evidence="9">
    <location>
        <begin position="292"/>
        <end position="315"/>
    </location>
</feature>
<dbReference type="InterPro" id="IPR000298">
    <property type="entry name" value="Cyt_c_oxidase-like_su3"/>
</dbReference>
<dbReference type="Gene3D" id="1.20.120.80">
    <property type="entry name" value="Cytochrome c oxidase, subunit III, four-helix bundle"/>
    <property type="match status" value="1"/>
</dbReference>
<dbReference type="PANTHER" id="PTHR11403">
    <property type="entry name" value="CYTOCHROME C OXIDASE SUBUNIT III"/>
    <property type="match status" value="1"/>
</dbReference>
<evidence type="ECO:0000313" key="12">
    <source>
        <dbReference type="Proteomes" id="UP000319792"/>
    </source>
</evidence>
<comment type="similarity">
    <text evidence="2">Belongs to the cytochrome c oxidase subunit 3 family.</text>
</comment>
<evidence type="ECO:0000256" key="4">
    <source>
        <dbReference type="ARBA" id="ARBA00022989"/>
    </source>
</evidence>
<comment type="caution">
    <text evidence="11">The sequence shown here is derived from an EMBL/GenBank/DDBJ whole genome shotgun (WGS) entry which is preliminary data.</text>
</comment>
<evidence type="ECO:0000256" key="8">
    <source>
        <dbReference type="SAM" id="MobiDB-lite"/>
    </source>
</evidence>
<dbReference type="PANTHER" id="PTHR11403:SF6">
    <property type="entry name" value="NITRIC OXIDE REDUCTASE SUBUNIT E"/>
    <property type="match status" value="1"/>
</dbReference>
<dbReference type="GO" id="GO:0004129">
    <property type="term" value="F:cytochrome-c oxidase activity"/>
    <property type="evidence" value="ECO:0007669"/>
    <property type="project" value="UniProtKB-EC"/>
</dbReference>
<feature type="transmembrane region" description="Helical" evidence="9">
    <location>
        <begin position="447"/>
        <end position="466"/>
    </location>
</feature>
<evidence type="ECO:0000256" key="1">
    <source>
        <dbReference type="ARBA" id="ARBA00004141"/>
    </source>
</evidence>
<dbReference type="GO" id="GO:0019646">
    <property type="term" value="P:aerobic electron transport chain"/>
    <property type="evidence" value="ECO:0007669"/>
    <property type="project" value="InterPro"/>
</dbReference>
<accession>A0A5C5RUW9</accession>
<keyword evidence="4 9" id="KW-1133">Transmembrane helix</keyword>
<dbReference type="GO" id="GO:0016020">
    <property type="term" value="C:membrane"/>
    <property type="evidence" value="ECO:0007669"/>
    <property type="project" value="UniProtKB-SubCell"/>
</dbReference>
<dbReference type="InterPro" id="IPR013833">
    <property type="entry name" value="Cyt_c_oxidase_su3_a-hlx"/>
</dbReference>
<evidence type="ECO:0000313" key="11">
    <source>
        <dbReference type="EMBL" id="TWS26442.1"/>
    </source>
</evidence>
<sequence length="467" mass="51000">MWREKGCVSHEYGSDQSDGEEVVHLVGPRSARAVHHRAALLGADGPSAAALVVGGADRRGVRGQPAGNPHGRVHRDRVDRVLGQLGGRSDRAVPPGGGQGALPQPDADDLRLVDVPDHALVPHPPGLRRLPRWGDLSADHADAQRRLLVRRRVPLLAVRRFHGGVGHHRVQRQAPRTRFPTLGGLLLSVVHPADGARRHARVLQDRPVRLRRPHGLLRPRRRLHDLHGDAVGGHAPSGERCCSRVHPRAAGAGHEGSGGGVMSIDRYVPAFPAEKSAIGRESGSVKRIPGEIGIWVFIYGDLVVFALLFGLFAIYRRRQPEVFHSSQHAMIQVLGLTNTIVLLVSSLFVVLGMRALKSRDRSAARSFTIALVCGAAFVGIKAIEWTAKLSDGHTMYSDDYFQLYYVLTGVHLVHVAVGMVVLMYLIRTARLTVVGPDRMASAESGACFWHMVDLLWVVIFPLCYLLV</sequence>
<keyword evidence="3 9" id="KW-0812">Transmembrane</keyword>
<gene>
    <name evidence="11" type="ORF">FK268_04205</name>
</gene>
<evidence type="ECO:0000259" key="10">
    <source>
        <dbReference type="PROSITE" id="PS50253"/>
    </source>
</evidence>
<reference evidence="11 12" key="1">
    <citation type="submission" date="2019-08" db="EMBL/GenBank/DDBJ databases">
        <title>Tsukamurella conjunctivitidis sp. nov., Tsukamurella assacharolytica sp. nov. and Tsukamurella sputae sp. nov. isolated from patients with conjunctivitis, bacteraemia (lymphoma) and respiratory infection (sputum) in Hong Kong.</title>
        <authorList>
            <person name="Fok K.M.N."/>
            <person name="Fong J.Y.H."/>
        </authorList>
    </citation>
    <scope>NUCLEOTIDE SEQUENCE [LARGE SCALE GENOMIC DNA]</scope>
    <source>
        <strain evidence="11 12">HKU70</strain>
    </source>
</reference>
<comment type="subcellular location">
    <subcellularLocation>
        <location evidence="1">Membrane</location>
        <topology evidence="1">Multi-pass membrane protein</topology>
    </subcellularLocation>
</comment>
<evidence type="ECO:0000256" key="3">
    <source>
        <dbReference type="ARBA" id="ARBA00022692"/>
    </source>
</evidence>
<keyword evidence="12" id="KW-1185">Reference proteome</keyword>
<dbReference type="InterPro" id="IPR024791">
    <property type="entry name" value="Cyt_c/ubiquinol_Oxase_su3"/>
</dbReference>
<name>A0A5C5RUW9_9ACTN</name>
<organism evidence="11 12">
    <name type="scientific">Tsukamurella sputi</name>
    <dbReference type="NCBI Taxonomy" id="2591848"/>
    <lineage>
        <taxon>Bacteria</taxon>
        <taxon>Bacillati</taxon>
        <taxon>Actinomycetota</taxon>
        <taxon>Actinomycetes</taxon>
        <taxon>Mycobacteriales</taxon>
        <taxon>Tsukamurellaceae</taxon>
        <taxon>Tsukamurella</taxon>
    </lineage>
</organism>
<keyword evidence="5 9" id="KW-0472">Membrane</keyword>
<dbReference type="Pfam" id="PF00510">
    <property type="entry name" value="COX3"/>
    <property type="match status" value="1"/>
</dbReference>
<feature type="transmembrane region" description="Helical" evidence="9">
    <location>
        <begin position="330"/>
        <end position="351"/>
    </location>
</feature>
<dbReference type="SUPFAM" id="SSF81452">
    <property type="entry name" value="Cytochrome c oxidase subunit III-like"/>
    <property type="match status" value="1"/>
</dbReference>
<evidence type="ECO:0000256" key="6">
    <source>
        <dbReference type="ARBA" id="ARBA00031400"/>
    </source>
</evidence>
<dbReference type="CDD" id="cd02862">
    <property type="entry name" value="NorE_like"/>
    <property type="match status" value="1"/>
</dbReference>
<comment type="catalytic activity">
    <reaction evidence="7">
        <text>4 Fe(II)-[cytochrome c] + O2 + 8 H(+)(in) = 4 Fe(III)-[cytochrome c] + 2 H2O + 4 H(+)(out)</text>
        <dbReference type="Rhea" id="RHEA:11436"/>
        <dbReference type="Rhea" id="RHEA-COMP:10350"/>
        <dbReference type="Rhea" id="RHEA-COMP:14399"/>
        <dbReference type="ChEBI" id="CHEBI:15377"/>
        <dbReference type="ChEBI" id="CHEBI:15378"/>
        <dbReference type="ChEBI" id="CHEBI:15379"/>
        <dbReference type="ChEBI" id="CHEBI:29033"/>
        <dbReference type="ChEBI" id="CHEBI:29034"/>
        <dbReference type="EC" id="7.1.1.9"/>
    </reaction>
</comment>
<dbReference type="InterPro" id="IPR035973">
    <property type="entry name" value="Cyt_c_oxidase_su3-like_sf"/>
</dbReference>
<protein>
    <recommendedName>
        <fullName evidence="6">Cytochrome aa3 subunit 3</fullName>
    </recommendedName>
</protein>
<feature type="transmembrane region" description="Helical" evidence="9">
    <location>
        <begin position="403"/>
        <end position="426"/>
    </location>
</feature>
<dbReference type="Proteomes" id="UP000319792">
    <property type="component" value="Unassembled WGS sequence"/>
</dbReference>
<feature type="transmembrane region" description="Helical" evidence="9">
    <location>
        <begin position="363"/>
        <end position="383"/>
    </location>
</feature>
<dbReference type="PROSITE" id="PS50253">
    <property type="entry name" value="COX3"/>
    <property type="match status" value="1"/>
</dbReference>
<evidence type="ECO:0000256" key="7">
    <source>
        <dbReference type="ARBA" id="ARBA00047816"/>
    </source>
</evidence>
<feature type="region of interest" description="Disordered" evidence="8">
    <location>
        <begin position="85"/>
        <end position="104"/>
    </location>
</feature>
<evidence type="ECO:0000256" key="5">
    <source>
        <dbReference type="ARBA" id="ARBA00023136"/>
    </source>
</evidence>
<dbReference type="AlphaFoldDB" id="A0A5C5RUW9"/>